<organism evidence="2 3">
    <name type="scientific">Paenibacillus thalictri</name>
    <dbReference type="NCBI Taxonomy" id="2527873"/>
    <lineage>
        <taxon>Bacteria</taxon>
        <taxon>Bacillati</taxon>
        <taxon>Bacillota</taxon>
        <taxon>Bacilli</taxon>
        <taxon>Bacillales</taxon>
        <taxon>Paenibacillaceae</taxon>
        <taxon>Paenibacillus</taxon>
    </lineage>
</organism>
<dbReference type="OrthoDB" id="9762324at2"/>
<accession>A0A4Q9DL22</accession>
<proteinExistence type="predicted"/>
<sequence length="487" mass="55306">MRMLLLDLDSLSPDHLGCYGYHRNTSPNIDRIAQQAVRFENYYTSDAPCSPSRAALMSGRFGINNGIVGHGGTAGDMRHEGASRGFRDALARESLPALLRAAGLKTVLFSPFGERHSQWTFYAGFSEMHNTGNGGMESAEEVTPHVLDWIERNAAQDDWFLYVNYWDPHTPYRAPEEFGNPFAEEPLPEWITEEVLERHKQKVGPHSARDINMYDNRTNPQYPRHPGEILDMDGMRRMIDGYDCGIRYMDEHIGRLFEAFQRQGVMDDLVIVITADHGENMGQLGIYGEHGTADQGTCHIPMIVRWPGVTRPHVDKGLHYHLDLAPTLAELLQQDASPRWDGQSYAAALTEGADCGRDYVVVSQCAHVCQRSVRFGDWMYMRTYHDGYHMFPKEMLFNLKDDPFEQNDVAAANFGVCKDGVYYLNEWHDARMNAMPYATDPLWTVMKEGGPFHAKGHLQAYAERLEQSERGGAVEELKRRHPGEFAK</sequence>
<dbReference type="Pfam" id="PF00884">
    <property type="entry name" value="Sulfatase"/>
    <property type="match status" value="1"/>
</dbReference>
<reference evidence="2 3" key="1">
    <citation type="submission" date="2019-02" db="EMBL/GenBank/DDBJ databases">
        <title>Paenibacillus sp. nov., isolated from surface-sterilized tissue of Thalictrum simplex L.</title>
        <authorList>
            <person name="Tuo L."/>
        </authorList>
    </citation>
    <scope>NUCLEOTIDE SEQUENCE [LARGE SCALE GENOMIC DNA]</scope>
    <source>
        <strain evidence="2 3">N2SHLJ1</strain>
    </source>
</reference>
<dbReference type="SUPFAM" id="SSF53649">
    <property type="entry name" value="Alkaline phosphatase-like"/>
    <property type="match status" value="1"/>
</dbReference>
<evidence type="ECO:0000259" key="1">
    <source>
        <dbReference type="Pfam" id="PF00884"/>
    </source>
</evidence>
<dbReference type="InterPro" id="IPR017850">
    <property type="entry name" value="Alkaline_phosphatase_core_sf"/>
</dbReference>
<dbReference type="Gene3D" id="3.40.720.10">
    <property type="entry name" value="Alkaline Phosphatase, subunit A"/>
    <property type="match status" value="1"/>
</dbReference>
<dbReference type="EMBL" id="SIRE01000024">
    <property type="protein sequence ID" value="TBL72487.1"/>
    <property type="molecule type" value="Genomic_DNA"/>
</dbReference>
<dbReference type="CDD" id="cd16148">
    <property type="entry name" value="sulfatase_like"/>
    <property type="match status" value="1"/>
</dbReference>
<evidence type="ECO:0000313" key="3">
    <source>
        <dbReference type="Proteomes" id="UP000293142"/>
    </source>
</evidence>
<dbReference type="AlphaFoldDB" id="A0A4Q9DL22"/>
<name>A0A4Q9DL22_9BACL</name>
<evidence type="ECO:0000313" key="2">
    <source>
        <dbReference type="EMBL" id="TBL72487.1"/>
    </source>
</evidence>
<dbReference type="PANTHER" id="PTHR43751">
    <property type="entry name" value="SULFATASE"/>
    <property type="match status" value="1"/>
</dbReference>
<dbReference type="InterPro" id="IPR052701">
    <property type="entry name" value="GAG_Ulvan_Degrading_Sulfatases"/>
</dbReference>
<dbReference type="InterPro" id="IPR000917">
    <property type="entry name" value="Sulfatase_N"/>
</dbReference>
<keyword evidence="3" id="KW-1185">Reference proteome</keyword>
<dbReference type="Proteomes" id="UP000293142">
    <property type="component" value="Unassembled WGS sequence"/>
</dbReference>
<dbReference type="RefSeq" id="WP_131017070.1">
    <property type="nucleotide sequence ID" value="NZ_SIRE01000024.1"/>
</dbReference>
<comment type="caution">
    <text evidence="2">The sequence shown here is derived from an EMBL/GenBank/DDBJ whole genome shotgun (WGS) entry which is preliminary data.</text>
</comment>
<protein>
    <submittedName>
        <fullName evidence="2">Sulfatase</fullName>
    </submittedName>
</protein>
<dbReference type="PANTHER" id="PTHR43751:SF3">
    <property type="entry name" value="SULFATASE N-TERMINAL DOMAIN-CONTAINING PROTEIN"/>
    <property type="match status" value="1"/>
</dbReference>
<feature type="domain" description="Sulfatase N-terminal" evidence="1">
    <location>
        <begin position="7"/>
        <end position="332"/>
    </location>
</feature>
<gene>
    <name evidence="2" type="ORF">EYB31_29365</name>
</gene>